<evidence type="ECO:0000256" key="6">
    <source>
        <dbReference type="ARBA" id="ARBA00038076"/>
    </source>
</evidence>
<feature type="domain" description="MacB-like periplasmic core" evidence="9">
    <location>
        <begin position="41"/>
        <end position="252"/>
    </location>
</feature>
<feature type="domain" description="ABC3 transporter permease C-terminal" evidence="8">
    <location>
        <begin position="291"/>
        <end position="403"/>
    </location>
</feature>
<feature type="transmembrane region" description="Helical" evidence="7">
    <location>
        <begin position="340"/>
        <end position="361"/>
    </location>
</feature>
<reference evidence="10 11" key="1">
    <citation type="submission" date="2015-10" db="EMBL/GenBank/DDBJ databases">
        <title>Draft genome sequence of Streptomyces griseorubiginosus DSM 40469, type strain for the species Streptomyces griseorubiginosus.</title>
        <authorList>
            <person name="Ruckert C."/>
            <person name="Winkler A."/>
            <person name="Kalinowski J."/>
            <person name="Kampfer P."/>
            <person name="Glaeser S."/>
        </authorList>
    </citation>
    <scope>NUCLEOTIDE SEQUENCE [LARGE SCALE GENOMIC DNA]</scope>
    <source>
        <strain evidence="10 11">DSM 40469</strain>
    </source>
</reference>
<dbReference type="AlphaFoldDB" id="A0A101S127"/>
<dbReference type="RefSeq" id="WP_062239629.1">
    <property type="nucleotide sequence ID" value="NZ_JBPJFL010000001.1"/>
</dbReference>
<comment type="similarity">
    <text evidence="6">Belongs to the ABC-4 integral membrane protein family.</text>
</comment>
<keyword evidence="5 7" id="KW-0472">Membrane</keyword>
<dbReference type="InterPro" id="IPR050250">
    <property type="entry name" value="Macrolide_Exporter_MacB"/>
</dbReference>
<keyword evidence="2" id="KW-1003">Cell membrane</keyword>
<evidence type="ECO:0000313" key="11">
    <source>
        <dbReference type="Proteomes" id="UP000054375"/>
    </source>
</evidence>
<dbReference type="Pfam" id="PF12704">
    <property type="entry name" value="MacB_PCD"/>
    <property type="match status" value="1"/>
</dbReference>
<evidence type="ECO:0000256" key="2">
    <source>
        <dbReference type="ARBA" id="ARBA00022475"/>
    </source>
</evidence>
<gene>
    <name evidence="10" type="ORF">AQJ54_21135</name>
</gene>
<protein>
    <submittedName>
        <fullName evidence="10">ABC transporter permease</fullName>
    </submittedName>
</protein>
<keyword evidence="3 7" id="KW-0812">Transmembrane</keyword>
<dbReference type="InterPro" id="IPR003838">
    <property type="entry name" value="ABC3_permease_C"/>
</dbReference>
<comment type="subcellular location">
    <subcellularLocation>
        <location evidence="1">Cell membrane</location>
        <topology evidence="1">Multi-pass membrane protein</topology>
    </subcellularLocation>
</comment>
<dbReference type="GO" id="GO:0022857">
    <property type="term" value="F:transmembrane transporter activity"/>
    <property type="evidence" value="ECO:0007669"/>
    <property type="project" value="TreeGrafter"/>
</dbReference>
<dbReference type="Proteomes" id="UP000054375">
    <property type="component" value="Unassembled WGS sequence"/>
</dbReference>
<evidence type="ECO:0000256" key="5">
    <source>
        <dbReference type="ARBA" id="ARBA00023136"/>
    </source>
</evidence>
<keyword evidence="4 7" id="KW-1133">Transmembrane helix</keyword>
<dbReference type="PANTHER" id="PTHR30572">
    <property type="entry name" value="MEMBRANE COMPONENT OF TRANSPORTER-RELATED"/>
    <property type="match status" value="1"/>
</dbReference>
<evidence type="ECO:0000259" key="8">
    <source>
        <dbReference type="Pfam" id="PF02687"/>
    </source>
</evidence>
<dbReference type="GO" id="GO:0005886">
    <property type="term" value="C:plasma membrane"/>
    <property type="evidence" value="ECO:0007669"/>
    <property type="project" value="UniProtKB-SubCell"/>
</dbReference>
<comment type="caution">
    <text evidence="10">The sequence shown here is derived from an EMBL/GenBank/DDBJ whole genome shotgun (WGS) entry which is preliminary data.</text>
</comment>
<sequence>MTHTSTRTAARRTGDRPVRLAPSDILGLGLLGIRTRKVRAALSALGISIGIATLIVVTGIPASSQKALMRELSALGTNMLQAVPARQDPPVLLPPESVDMARRIGPVTTASAVANTHTEVLRNDRQGDADYTGLTVLASRPDLLGAINAEVGSGRFLSADTQRFPTAVLGSVAAARLGIPKVVPGRSAPQIYIDHRWFTVIGVLHKTPLSPDIDRSVLVGWDAARALLRFDGHPTVIYLKAKESRIEAVRDVLPATLNPELPGVVQVSRPSDALAAKRATESTFSALFLGLAGVALLVGGIGVANTMVISVLERRREIGLRRALGANRGQIRAQFLTESVVLSGLGGLTGIALGALATLAYATHQHWPPVVPLTSVTAGLAGAILIGMLAGVYPSVRAARLTPTEALATA</sequence>
<evidence type="ECO:0000259" key="9">
    <source>
        <dbReference type="Pfam" id="PF12704"/>
    </source>
</evidence>
<accession>A0A101S127</accession>
<proteinExistence type="inferred from homology"/>
<evidence type="ECO:0000256" key="4">
    <source>
        <dbReference type="ARBA" id="ARBA00022989"/>
    </source>
</evidence>
<feature type="transmembrane region" description="Helical" evidence="7">
    <location>
        <begin position="373"/>
        <end position="393"/>
    </location>
</feature>
<evidence type="ECO:0000256" key="7">
    <source>
        <dbReference type="SAM" id="Phobius"/>
    </source>
</evidence>
<dbReference type="EMBL" id="LMWV01000017">
    <property type="protein sequence ID" value="KUN65335.1"/>
    <property type="molecule type" value="Genomic_DNA"/>
</dbReference>
<evidence type="ECO:0000313" key="10">
    <source>
        <dbReference type="EMBL" id="KUN65335.1"/>
    </source>
</evidence>
<dbReference type="InterPro" id="IPR025857">
    <property type="entry name" value="MacB_PCD"/>
</dbReference>
<feature type="transmembrane region" description="Helical" evidence="7">
    <location>
        <begin position="40"/>
        <end position="60"/>
    </location>
</feature>
<feature type="transmembrane region" description="Helical" evidence="7">
    <location>
        <begin position="287"/>
        <end position="312"/>
    </location>
</feature>
<name>A0A101S127_9ACTN</name>
<dbReference type="Pfam" id="PF02687">
    <property type="entry name" value="FtsX"/>
    <property type="match status" value="1"/>
</dbReference>
<evidence type="ECO:0000256" key="1">
    <source>
        <dbReference type="ARBA" id="ARBA00004651"/>
    </source>
</evidence>
<evidence type="ECO:0000256" key="3">
    <source>
        <dbReference type="ARBA" id="ARBA00022692"/>
    </source>
</evidence>
<organism evidence="10 11">
    <name type="scientific">Streptomyces griseorubiginosus</name>
    <dbReference type="NCBI Taxonomy" id="67304"/>
    <lineage>
        <taxon>Bacteria</taxon>
        <taxon>Bacillati</taxon>
        <taxon>Actinomycetota</taxon>
        <taxon>Actinomycetes</taxon>
        <taxon>Kitasatosporales</taxon>
        <taxon>Streptomycetaceae</taxon>
        <taxon>Streptomyces</taxon>
    </lineage>
</organism>
<dbReference type="PANTHER" id="PTHR30572:SF4">
    <property type="entry name" value="ABC TRANSPORTER PERMEASE YTRF"/>
    <property type="match status" value="1"/>
</dbReference>
<keyword evidence="11" id="KW-1185">Reference proteome</keyword>